<comment type="caution">
    <text evidence="4">The sequence shown here is derived from an EMBL/GenBank/DDBJ whole genome shotgun (WGS) entry which is preliminary data.</text>
</comment>
<name>A0ABS2F2N8_9ACTN</name>
<keyword evidence="5" id="KW-1185">Reference proteome</keyword>
<evidence type="ECO:0000256" key="1">
    <source>
        <dbReference type="ARBA" id="ARBA00022676"/>
    </source>
</evidence>
<keyword evidence="2" id="KW-0808">Transferase</keyword>
<dbReference type="RefSeq" id="WP_204793159.1">
    <property type="nucleotide sequence ID" value="NZ_JACSNQ010000006.1"/>
</dbReference>
<evidence type="ECO:0000313" key="5">
    <source>
        <dbReference type="Proteomes" id="UP000712527"/>
    </source>
</evidence>
<reference evidence="4 5" key="1">
    <citation type="journal article" date="2021" name="Sci. Rep.">
        <title>The distribution of antibiotic resistance genes in chicken gut microbiota commensals.</title>
        <authorList>
            <person name="Juricova H."/>
            <person name="Matiasovicova J."/>
            <person name="Kubasova T."/>
            <person name="Cejkova D."/>
            <person name="Rychlik I."/>
        </authorList>
    </citation>
    <scope>NUCLEOTIDE SEQUENCE [LARGE SCALE GENOMIC DNA]</scope>
    <source>
        <strain evidence="4 5">An794</strain>
    </source>
</reference>
<dbReference type="Proteomes" id="UP000712527">
    <property type="component" value="Unassembled WGS sequence"/>
</dbReference>
<dbReference type="CDD" id="cd00761">
    <property type="entry name" value="Glyco_tranf_GTA_type"/>
    <property type="match status" value="1"/>
</dbReference>
<feature type="domain" description="Glycosyltransferase 2-like" evidence="3">
    <location>
        <begin position="8"/>
        <end position="130"/>
    </location>
</feature>
<dbReference type="Gene3D" id="3.90.550.10">
    <property type="entry name" value="Spore Coat Polysaccharide Biosynthesis Protein SpsA, Chain A"/>
    <property type="match status" value="1"/>
</dbReference>
<dbReference type="PANTHER" id="PTHR22916:SF51">
    <property type="entry name" value="GLYCOSYLTRANSFERASE EPSH-RELATED"/>
    <property type="match status" value="1"/>
</dbReference>
<evidence type="ECO:0000256" key="2">
    <source>
        <dbReference type="ARBA" id="ARBA00022679"/>
    </source>
</evidence>
<dbReference type="InterPro" id="IPR001173">
    <property type="entry name" value="Glyco_trans_2-like"/>
</dbReference>
<proteinExistence type="predicted"/>
<gene>
    <name evidence="4" type="ORF">H9X80_04555</name>
</gene>
<dbReference type="Pfam" id="PF00535">
    <property type="entry name" value="Glycos_transf_2"/>
    <property type="match status" value="1"/>
</dbReference>
<dbReference type="PANTHER" id="PTHR22916">
    <property type="entry name" value="GLYCOSYLTRANSFERASE"/>
    <property type="match status" value="1"/>
</dbReference>
<organism evidence="4 5">
    <name type="scientific">Olsenella profusa</name>
    <dbReference type="NCBI Taxonomy" id="138595"/>
    <lineage>
        <taxon>Bacteria</taxon>
        <taxon>Bacillati</taxon>
        <taxon>Actinomycetota</taxon>
        <taxon>Coriobacteriia</taxon>
        <taxon>Coriobacteriales</taxon>
        <taxon>Atopobiaceae</taxon>
        <taxon>Olsenella</taxon>
    </lineage>
</organism>
<protein>
    <submittedName>
        <fullName evidence="4">Glycosyltransferase family 2 protein</fullName>
    </submittedName>
</protein>
<dbReference type="InterPro" id="IPR029044">
    <property type="entry name" value="Nucleotide-diphossugar_trans"/>
</dbReference>
<sequence length="340" mass="38002">MSSDPLISVIVPIYNAQDYLEKTLLALSEQTFEGLEFICVDDGSSDASGEAIDRFAARDQRFVPVHTANRGAFKAREKGMELARGRYIGFCDADDTPHPDMYEKMARRALDDNSDMTVCAFRRISSKGNVLSIEMQGFSSGTLPVSAQSGWLPTVNTSLWNKIIRKDVLCSRIHLDEPPRVMEDAMLLISLYPSMRSISFLEEPLYDYQAPEQSAMSSVRPSEIPGLIQSWRLLRQHVLNVNDGFAAIIDLAAFIHLRVSATTRMASSERRQAAREVDDALAGSFPLLKGSPFMSLGYVWLHRQLLTTYLAYACYRLGLLDVALGAYEGLTRLTGIEIKW</sequence>
<evidence type="ECO:0000259" key="3">
    <source>
        <dbReference type="Pfam" id="PF00535"/>
    </source>
</evidence>
<dbReference type="EMBL" id="JACSNQ010000006">
    <property type="protein sequence ID" value="MBM6774814.1"/>
    <property type="molecule type" value="Genomic_DNA"/>
</dbReference>
<evidence type="ECO:0000313" key="4">
    <source>
        <dbReference type="EMBL" id="MBM6774814.1"/>
    </source>
</evidence>
<accession>A0ABS2F2N8</accession>
<keyword evidence="1" id="KW-0328">Glycosyltransferase</keyword>
<dbReference type="SUPFAM" id="SSF53448">
    <property type="entry name" value="Nucleotide-diphospho-sugar transferases"/>
    <property type="match status" value="1"/>
</dbReference>